<comment type="caution">
    <text evidence="1">The sequence shown here is derived from an EMBL/GenBank/DDBJ whole genome shotgun (WGS) entry which is preliminary data.</text>
</comment>
<proteinExistence type="predicted"/>
<name>A0AAJ0BRE6_9PEZI</name>
<dbReference type="EMBL" id="MU839032">
    <property type="protein sequence ID" value="KAK1762901.1"/>
    <property type="molecule type" value="Genomic_DNA"/>
</dbReference>
<evidence type="ECO:0000313" key="2">
    <source>
        <dbReference type="Proteomes" id="UP001244011"/>
    </source>
</evidence>
<dbReference type="RefSeq" id="XP_060279114.1">
    <property type="nucleotide sequence ID" value="XM_060430268.1"/>
</dbReference>
<keyword evidence="2" id="KW-1185">Reference proteome</keyword>
<sequence>MESLPVEVVERICSYLCFHCLNPGVFPNADTEDTRSGKAALARLSRMSVRICAIAQPFVYHYFATGNMPRMDYTKFSDDRFILPAEDDKLPAFLRTVIERPDLAARVRTLQLVRSTKVIDCSSDLLATLIVASKAAGMRHNPLPHVEGGTHDWLEELALVLLPGIETLLLARDHPCRFRHLDDCGASLPSLRTVALRGVRRRYYMNEVAALFGAAPGLETLYAMDCDFHEDTLSDPDIKHKDLQLARVARLVVSGLAPDDLWLLVGRFPGLCELQYWFSSHYLDMLQFGELVRALDPVRSTLRRLTLSYSSNSIMSAMYEDMIEFDEYDAMPLSREFAQLEFLAVDQAAIFCPGRWAEDTDDDGTDDGGTHDTPGLRLVEYLPPSIREVHFLSLYRSFPELERLAREAPAELPNLRVVVISLAERIKDNRKAGIAQMLRTVRPLFEAAGIEFSASMSCFGGDPLSLLTFVEYSVSPLTSMSAAVTILPSRQEILTQTESTPKPIPSSPPPGATGLLEVVVVLPHRALLGFATV</sequence>
<evidence type="ECO:0000313" key="1">
    <source>
        <dbReference type="EMBL" id="KAK1762901.1"/>
    </source>
</evidence>
<evidence type="ECO:0008006" key="3">
    <source>
        <dbReference type="Google" id="ProtNLM"/>
    </source>
</evidence>
<accession>A0AAJ0BRE6</accession>
<dbReference type="GeneID" id="85313455"/>
<reference evidence="1" key="1">
    <citation type="submission" date="2023-06" db="EMBL/GenBank/DDBJ databases">
        <title>Genome-scale phylogeny and comparative genomics of the fungal order Sordariales.</title>
        <authorList>
            <consortium name="Lawrence Berkeley National Laboratory"/>
            <person name="Hensen N."/>
            <person name="Bonometti L."/>
            <person name="Westerberg I."/>
            <person name="Brannstrom I.O."/>
            <person name="Guillou S."/>
            <person name="Cros-Aarteil S."/>
            <person name="Calhoun S."/>
            <person name="Haridas S."/>
            <person name="Kuo A."/>
            <person name="Mondo S."/>
            <person name="Pangilinan J."/>
            <person name="Riley R."/>
            <person name="Labutti K."/>
            <person name="Andreopoulos B."/>
            <person name="Lipzen A."/>
            <person name="Chen C."/>
            <person name="Yanf M."/>
            <person name="Daum C."/>
            <person name="Ng V."/>
            <person name="Clum A."/>
            <person name="Steindorff A."/>
            <person name="Ohm R."/>
            <person name="Martin F."/>
            <person name="Silar P."/>
            <person name="Natvig D."/>
            <person name="Lalanne C."/>
            <person name="Gautier V."/>
            <person name="Ament-Velasquez S.L."/>
            <person name="Kruys A."/>
            <person name="Hutchinson M.I."/>
            <person name="Powell A.J."/>
            <person name="Barry K."/>
            <person name="Miller A.N."/>
            <person name="Grigoriev I.V."/>
            <person name="Debuchy R."/>
            <person name="Gladieux P."/>
            <person name="Thoren M.H."/>
            <person name="Johannesson H."/>
        </authorList>
    </citation>
    <scope>NUCLEOTIDE SEQUENCE</scope>
    <source>
        <strain evidence="1">8032-3</strain>
    </source>
</reference>
<dbReference type="Proteomes" id="UP001244011">
    <property type="component" value="Unassembled WGS sequence"/>
</dbReference>
<protein>
    <recommendedName>
        <fullName evidence="3">F-box domain-containing protein</fullName>
    </recommendedName>
</protein>
<organism evidence="1 2">
    <name type="scientific">Phialemonium atrogriseum</name>
    <dbReference type="NCBI Taxonomy" id="1093897"/>
    <lineage>
        <taxon>Eukaryota</taxon>
        <taxon>Fungi</taxon>
        <taxon>Dikarya</taxon>
        <taxon>Ascomycota</taxon>
        <taxon>Pezizomycotina</taxon>
        <taxon>Sordariomycetes</taxon>
        <taxon>Sordariomycetidae</taxon>
        <taxon>Cephalothecales</taxon>
        <taxon>Cephalothecaceae</taxon>
        <taxon>Phialemonium</taxon>
    </lineage>
</organism>
<dbReference type="AlphaFoldDB" id="A0AAJ0BRE6"/>
<gene>
    <name evidence="1" type="ORF">QBC33DRAFT_563313</name>
</gene>